<dbReference type="GO" id="GO:0005524">
    <property type="term" value="F:ATP binding"/>
    <property type="evidence" value="ECO:0007669"/>
    <property type="project" value="UniProtKB-KW"/>
</dbReference>
<evidence type="ECO:0000256" key="5">
    <source>
        <dbReference type="ARBA" id="ARBA00022692"/>
    </source>
</evidence>
<evidence type="ECO:0000313" key="18">
    <source>
        <dbReference type="Proteomes" id="UP001156215"/>
    </source>
</evidence>
<feature type="transmembrane region" description="Helical" evidence="15">
    <location>
        <begin position="426"/>
        <end position="452"/>
    </location>
</feature>
<dbReference type="GO" id="GO:0005886">
    <property type="term" value="C:plasma membrane"/>
    <property type="evidence" value="ECO:0007669"/>
    <property type="project" value="TreeGrafter"/>
</dbReference>
<keyword evidence="13" id="KW-0406">Ion transport</keyword>
<dbReference type="Gene3D" id="1.20.1110.10">
    <property type="entry name" value="Calcium-transporting ATPase, transmembrane domain"/>
    <property type="match status" value="2"/>
</dbReference>
<dbReference type="AlphaFoldDB" id="A0A9E9LY29"/>
<keyword evidence="11" id="KW-1278">Translocase</keyword>
<keyword evidence="6" id="KW-0479">Metal-binding</keyword>
<dbReference type="InterPro" id="IPR044492">
    <property type="entry name" value="P_typ_ATPase_HD_dom"/>
</dbReference>
<dbReference type="Pfam" id="PF00689">
    <property type="entry name" value="Cation_ATPase_C"/>
    <property type="match status" value="1"/>
</dbReference>
<dbReference type="Pfam" id="PF13246">
    <property type="entry name" value="Cation_ATPase"/>
    <property type="match status" value="1"/>
</dbReference>
<evidence type="ECO:0000256" key="13">
    <source>
        <dbReference type="ARBA" id="ARBA00023065"/>
    </source>
</evidence>
<dbReference type="Pfam" id="PF08282">
    <property type="entry name" value="Hydrolase_3"/>
    <property type="match status" value="1"/>
</dbReference>
<dbReference type="EMBL" id="CP098242">
    <property type="protein sequence ID" value="WAW10984.1"/>
    <property type="molecule type" value="Genomic_DNA"/>
</dbReference>
<feature type="transmembrane region" description="Helical" evidence="15">
    <location>
        <begin position="245"/>
        <end position="267"/>
    </location>
</feature>
<dbReference type="GO" id="GO:0046872">
    <property type="term" value="F:metal ion binding"/>
    <property type="evidence" value="ECO:0007669"/>
    <property type="project" value="UniProtKB-KW"/>
</dbReference>
<dbReference type="SUPFAM" id="SSF81653">
    <property type="entry name" value="Calcium ATPase, transduction domain A"/>
    <property type="match status" value="1"/>
</dbReference>
<keyword evidence="8" id="KW-0106">Calcium</keyword>
<dbReference type="InterPro" id="IPR006408">
    <property type="entry name" value="P-type_ATPase_IIB"/>
</dbReference>
<dbReference type="SUPFAM" id="SSF81660">
    <property type="entry name" value="Metal cation-transporting ATPase, ATP-binding domain N"/>
    <property type="match status" value="1"/>
</dbReference>
<dbReference type="PANTHER" id="PTHR24093:SF369">
    <property type="entry name" value="CALCIUM-TRANSPORTING ATPASE"/>
    <property type="match status" value="1"/>
</dbReference>
<dbReference type="InterPro" id="IPR023214">
    <property type="entry name" value="HAD_sf"/>
</dbReference>
<feature type="transmembrane region" description="Helical" evidence="15">
    <location>
        <begin position="878"/>
        <end position="894"/>
    </location>
</feature>
<evidence type="ECO:0000256" key="12">
    <source>
        <dbReference type="ARBA" id="ARBA00022989"/>
    </source>
</evidence>
<sequence>MTQTTSVNASCQPAIHGLTSAGVAESRRLHGTNILTPPPKTPWWKQYLEKFEDPIIRILLVAAVIALFAGMMEGHYAEGIGIIIAVLLASTLGFINEYKAGREFDVLNQVSDDEPIRVIRDGHYTSVPKRDLVVDDILVLEQGEEIPADAEVLSSVSFQINEASLTGESAPVTKCPQEAIQEEKNDLAYPRYRIFRGTFVSDGHALARITAVGDHSEIGQTARAAAEETATETPLNRQLARLSQVIGVCGFGIALLIFSALTVKAAWLGELGEHITVEQVTLTSDTGQPSGKALTRAHEIYHNKYGVANNAFSLQSREMDNTKEYYLWSPLTYGQIYFLAVAILAVLIAMLRIWLPVCYDAVELTGRKRPGNAWLERDDIWSWVQTLIAGALVFGAGIGTGMAAGWVPASPSAWLPLSTSMTLLGYFMVAVTIIVVAIPEGLPMSVTLSLAYSMRKMTAENNLVRRMHACETIGAATVICSDKTGTLTMNEMRVSSLDFFGLPPSDIIPQETEWPRLAEAAAVNATANLGEDRNSRLRIPLGNPTEAALLLWLEGYGVDYQPIRNAFEMHGQLTFSTERKYMATIGISALDGKTTLYTKGAPEIILDHCVSRRFSDGKTVPLNGTDRENLLAALKNEQARGMRTLGFAYRTLENADANQEICSEDIQELVEKGALIWMGFFSIADPVRADVPDAIMACRDAGVSVKMVTGDNEATACEIAAQAGMLRRGDMSPGLVVTGDEFMAMDEATAERTAASIKIISRAKPLAKQRLVTLLQKKGEVVAVTGDGSNDAPALNHADVGLAMGVTGTAVAKEAADIILLDDSFTSIVRAVMWGRSLYANIQKFILFQLTINVTALGVALLGPFLGVQLPLTVTQMLWVNLIMDTFAALALASEPPDWRVMKKPPRNPDAFIVTPGMAKFIFTVGGIFLVLFLILILGFGNGFPMDANTAEGRHNLSIFFSVFVFLQLWNLFNARMLGQTRSALAQLSDSKMFLLIALTICVGQILITQYGGEIFRTTPLSIREWLWIIAGTSPVLWIGEVFRWHQRMRPTAKA</sequence>
<evidence type="ECO:0000256" key="7">
    <source>
        <dbReference type="ARBA" id="ARBA00022741"/>
    </source>
</evidence>
<keyword evidence="10" id="KW-0460">Magnesium</keyword>
<evidence type="ECO:0000313" key="17">
    <source>
        <dbReference type="EMBL" id="WAW10984.1"/>
    </source>
</evidence>
<dbReference type="SMART" id="SM00831">
    <property type="entry name" value="Cation_ATPase_N"/>
    <property type="match status" value="1"/>
</dbReference>
<feature type="transmembrane region" description="Helical" evidence="15">
    <location>
        <begin position="54"/>
        <end position="70"/>
    </location>
</feature>
<evidence type="ECO:0000256" key="10">
    <source>
        <dbReference type="ARBA" id="ARBA00022842"/>
    </source>
</evidence>
<organism evidence="17 18">
    <name type="scientific">Oxalobacter vibrioformis</name>
    <dbReference type="NCBI Taxonomy" id="933080"/>
    <lineage>
        <taxon>Bacteria</taxon>
        <taxon>Pseudomonadati</taxon>
        <taxon>Pseudomonadota</taxon>
        <taxon>Betaproteobacteria</taxon>
        <taxon>Burkholderiales</taxon>
        <taxon>Oxalobacteraceae</taxon>
        <taxon>Oxalobacter</taxon>
    </lineage>
</organism>
<dbReference type="NCBIfam" id="TIGR01517">
    <property type="entry name" value="ATPase-IIB_Ca"/>
    <property type="match status" value="1"/>
</dbReference>
<dbReference type="EC" id="7.2.2.10" evidence="2"/>
<dbReference type="InterPro" id="IPR004014">
    <property type="entry name" value="ATPase_P-typ_cation-transptr_N"/>
</dbReference>
<dbReference type="SUPFAM" id="SSF56784">
    <property type="entry name" value="HAD-like"/>
    <property type="match status" value="1"/>
</dbReference>
<feature type="transmembrane region" description="Helical" evidence="15">
    <location>
        <begin position="845"/>
        <end position="866"/>
    </location>
</feature>
<dbReference type="FunFam" id="3.40.50.1000:FF:000001">
    <property type="entry name" value="Phospholipid-transporting ATPase IC"/>
    <property type="match status" value="1"/>
</dbReference>
<evidence type="ECO:0000256" key="6">
    <source>
        <dbReference type="ARBA" id="ARBA00022723"/>
    </source>
</evidence>
<dbReference type="Gene3D" id="3.40.50.1000">
    <property type="entry name" value="HAD superfamily/HAD-like"/>
    <property type="match status" value="1"/>
</dbReference>
<dbReference type="PRINTS" id="PR00121">
    <property type="entry name" value="NAKATPASE"/>
</dbReference>
<accession>A0A9E9LY29</accession>
<keyword evidence="14 15" id="KW-0472">Membrane</keyword>
<keyword evidence="7" id="KW-0547">Nucleotide-binding</keyword>
<dbReference type="InterPro" id="IPR006068">
    <property type="entry name" value="ATPase_P-typ_cation-transptr_C"/>
</dbReference>
<evidence type="ECO:0000256" key="14">
    <source>
        <dbReference type="ARBA" id="ARBA00023136"/>
    </source>
</evidence>
<keyword evidence="3" id="KW-0813">Transport</keyword>
<feature type="transmembrane region" description="Helical" evidence="15">
    <location>
        <begin position="1025"/>
        <end position="1045"/>
    </location>
</feature>
<protein>
    <recommendedName>
        <fullName evidence="2">P-type Ca(2+) transporter</fullName>
        <ecNumber evidence="2">7.2.2.10</ecNumber>
    </recommendedName>
</protein>
<evidence type="ECO:0000256" key="1">
    <source>
        <dbReference type="ARBA" id="ARBA00004127"/>
    </source>
</evidence>
<evidence type="ECO:0000256" key="8">
    <source>
        <dbReference type="ARBA" id="ARBA00022837"/>
    </source>
</evidence>
<evidence type="ECO:0000256" key="11">
    <source>
        <dbReference type="ARBA" id="ARBA00022967"/>
    </source>
</evidence>
<feature type="transmembrane region" description="Helical" evidence="15">
    <location>
        <begin position="921"/>
        <end position="944"/>
    </location>
</feature>
<dbReference type="PRINTS" id="PR00119">
    <property type="entry name" value="CATATPASE"/>
</dbReference>
<dbReference type="InterPro" id="IPR001757">
    <property type="entry name" value="P_typ_ATPase"/>
</dbReference>
<feature type="transmembrane region" description="Helical" evidence="15">
    <location>
        <begin position="956"/>
        <end position="973"/>
    </location>
</feature>
<evidence type="ECO:0000256" key="9">
    <source>
        <dbReference type="ARBA" id="ARBA00022840"/>
    </source>
</evidence>
<feature type="transmembrane region" description="Helical" evidence="15">
    <location>
        <begin position="994"/>
        <end position="1013"/>
    </location>
</feature>
<evidence type="ECO:0000256" key="2">
    <source>
        <dbReference type="ARBA" id="ARBA00012790"/>
    </source>
</evidence>
<reference evidence="17" key="1">
    <citation type="journal article" date="2022" name="Front. Microbiol.">
        <title>New perspectives on an old grouping: The genomic and phenotypic variability of Oxalobacter formigenes and the implications for calcium oxalate stone prevention.</title>
        <authorList>
            <person name="Chmiel J.A."/>
            <person name="Carr C."/>
            <person name="Stuivenberg G.A."/>
            <person name="Venema R."/>
            <person name="Chanyi R.M."/>
            <person name="Al K.F."/>
            <person name="Giguere D."/>
            <person name="Say H."/>
            <person name="Akouris P.P."/>
            <person name="Dominguez Romero S.A."/>
            <person name="Kwong A."/>
            <person name="Tai V."/>
            <person name="Koval S.F."/>
            <person name="Razvi H."/>
            <person name="Bjazevic J."/>
            <person name="Burton J.P."/>
        </authorList>
    </citation>
    <scope>NUCLEOTIDE SEQUENCE</scope>
    <source>
        <strain evidence="17">WoOx3</strain>
    </source>
</reference>
<keyword evidence="18" id="KW-1185">Reference proteome</keyword>
<dbReference type="SFLD" id="SFLDF00027">
    <property type="entry name" value="p-type_atpase"/>
    <property type="match status" value="1"/>
</dbReference>
<dbReference type="Proteomes" id="UP001156215">
    <property type="component" value="Chromosome"/>
</dbReference>
<keyword evidence="9" id="KW-0067">ATP-binding</keyword>
<dbReference type="InterPro" id="IPR059000">
    <property type="entry name" value="ATPase_P-type_domA"/>
</dbReference>
<dbReference type="PANTHER" id="PTHR24093">
    <property type="entry name" value="CATION TRANSPORTING ATPASE"/>
    <property type="match status" value="1"/>
</dbReference>
<dbReference type="GO" id="GO:0012505">
    <property type="term" value="C:endomembrane system"/>
    <property type="evidence" value="ECO:0007669"/>
    <property type="project" value="UniProtKB-SubCell"/>
</dbReference>
<evidence type="ECO:0000259" key="16">
    <source>
        <dbReference type="SMART" id="SM00831"/>
    </source>
</evidence>
<keyword evidence="4" id="KW-0109">Calcium transport</keyword>
<name>A0A9E9LY29_9BURK</name>
<dbReference type="PROSITE" id="PS00154">
    <property type="entry name" value="ATPASE_E1_E2"/>
    <property type="match status" value="1"/>
</dbReference>
<dbReference type="GO" id="GO:0005388">
    <property type="term" value="F:P-type calcium transporter activity"/>
    <property type="evidence" value="ECO:0007669"/>
    <property type="project" value="UniProtKB-EC"/>
</dbReference>
<feature type="transmembrane region" description="Helical" evidence="15">
    <location>
        <begin position="380"/>
        <end position="406"/>
    </location>
</feature>
<dbReference type="NCBIfam" id="TIGR01494">
    <property type="entry name" value="ATPase_P-type"/>
    <property type="match status" value="2"/>
</dbReference>
<comment type="subcellular location">
    <subcellularLocation>
        <location evidence="1">Endomembrane system</location>
        <topology evidence="1">Multi-pass membrane protein</topology>
    </subcellularLocation>
</comment>
<feature type="domain" description="Cation-transporting P-type ATPase N-terminal" evidence="16">
    <location>
        <begin position="1"/>
        <end position="71"/>
    </location>
</feature>
<dbReference type="RefSeq" id="WP_269310072.1">
    <property type="nucleotide sequence ID" value="NZ_CP098242.1"/>
</dbReference>
<dbReference type="InterPro" id="IPR023299">
    <property type="entry name" value="ATPase_P-typ_cyto_dom_N"/>
</dbReference>
<dbReference type="Gene3D" id="3.40.1110.10">
    <property type="entry name" value="Calcium-transporting ATPase, cytoplasmic domain N"/>
    <property type="match status" value="1"/>
</dbReference>
<dbReference type="Gene3D" id="2.70.150.10">
    <property type="entry name" value="Calcium-transporting ATPase, cytoplasmic transduction domain A"/>
    <property type="match status" value="1"/>
</dbReference>
<feature type="transmembrane region" description="Helical" evidence="15">
    <location>
        <begin position="76"/>
        <end position="95"/>
    </location>
</feature>
<dbReference type="KEGG" id="ovb:NB640_04945"/>
<evidence type="ECO:0000256" key="3">
    <source>
        <dbReference type="ARBA" id="ARBA00022448"/>
    </source>
</evidence>
<dbReference type="SFLD" id="SFLDS00003">
    <property type="entry name" value="Haloacid_Dehalogenase"/>
    <property type="match status" value="1"/>
</dbReference>
<dbReference type="InterPro" id="IPR018303">
    <property type="entry name" value="ATPase_P-typ_P_site"/>
</dbReference>
<proteinExistence type="predicted"/>
<dbReference type="Pfam" id="PF00690">
    <property type="entry name" value="Cation_ATPase_N"/>
    <property type="match status" value="1"/>
</dbReference>
<gene>
    <name evidence="17" type="ORF">NB640_04945</name>
</gene>
<dbReference type="SFLD" id="SFLDG00002">
    <property type="entry name" value="C1.7:_P-type_atpase_like"/>
    <property type="match status" value="1"/>
</dbReference>
<feature type="transmembrane region" description="Helical" evidence="15">
    <location>
        <begin position="336"/>
        <end position="359"/>
    </location>
</feature>
<dbReference type="InterPro" id="IPR036412">
    <property type="entry name" value="HAD-like_sf"/>
</dbReference>
<dbReference type="Pfam" id="PF00122">
    <property type="entry name" value="E1-E2_ATPase"/>
    <property type="match status" value="1"/>
</dbReference>
<dbReference type="InterPro" id="IPR023298">
    <property type="entry name" value="ATPase_P-typ_TM_dom_sf"/>
</dbReference>
<evidence type="ECO:0000256" key="4">
    <source>
        <dbReference type="ARBA" id="ARBA00022568"/>
    </source>
</evidence>
<keyword evidence="12 15" id="KW-1133">Transmembrane helix</keyword>
<keyword evidence="5 15" id="KW-0812">Transmembrane</keyword>
<dbReference type="InterPro" id="IPR008250">
    <property type="entry name" value="ATPase_P-typ_transduc_dom_A_sf"/>
</dbReference>
<evidence type="ECO:0000256" key="15">
    <source>
        <dbReference type="SAM" id="Phobius"/>
    </source>
</evidence>
<dbReference type="SUPFAM" id="SSF81665">
    <property type="entry name" value="Calcium ATPase, transmembrane domain M"/>
    <property type="match status" value="2"/>
</dbReference>
<dbReference type="GO" id="GO:0016887">
    <property type="term" value="F:ATP hydrolysis activity"/>
    <property type="evidence" value="ECO:0007669"/>
    <property type="project" value="InterPro"/>
</dbReference>